<accession>A0A2G3AB12</accession>
<organism evidence="2 3">
    <name type="scientific">Capsicum annuum</name>
    <name type="common">Capsicum pepper</name>
    <dbReference type="NCBI Taxonomy" id="4072"/>
    <lineage>
        <taxon>Eukaryota</taxon>
        <taxon>Viridiplantae</taxon>
        <taxon>Streptophyta</taxon>
        <taxon>Embryophyta</taxon>
        <taxon>Tracheophyta</taxon>
        <taxon>Spermatophyta</taxon>
        <taxon>Magnoliopsida</taxon>
        <taxon>eudicotyledons</taxon>
        <taxon>Gunneridae</taxon>
        <taxon>Pentapetalae</taxon>
        <taxon>asterids</taxon>
        <taxon>lamiids</taxon>
        <taxon>Solanales</taxon>
        <taxon>Solanaceae</taxon>
        <taxon>Solanoideae</taxon>
        <taxon>Capsiceae</taxon>
        <taxon>Capsicum</taxon>
    </lineage>
</organism>
<reference evidence="2 3" key="2">
    <citation type="journal article" date="2017" name="Genome Biol.">
        <title>New reference genome sequences of hot pepper reveal the massive evolution of plant disease-resistance genes by retroduplication.</title>
        <authorList>
            <person name="Kim S."/>
            <person name="Park J."/>
            <person name="Yeom S.I."/>
            <person name="Kim Y.M."/>
            <person name="Seo E."/>
            <person name="Kim K.T."/>
            <person name="Kim M.S."/>
            <person name="Lee J.M."/>
            <person name="Cheong K."/>
            <person name="Shin H.S."/>
            <person name="Kim S.B."/>
            <person name="Han K."/>
            <person name="Lee J."/>
            <person name="Park M."/>
            <person name="Lee H.A."/>
            <person name="Lee H.Y."/>
            <person name="Lee Y."/>
            <person name="Oh S."/>
            <person name="Lee J.H."/>
            <person name="Choi E."/>
            <person name="Choi E."/>
            <person name="Lee S.E."/>
            <person name="Jeon J."/>
            <person name="Kim H."/>
            <person name="Choi G."/>
            <person name="Song H."/>
            <person name="Lee J."/>
            <person name="Lee S.C."/>
            <person name="Kwon J.K."/>
            <person name="Lee H.Y."/>
            <person name="Koo N."/>
            <person name="Hong Y."/>
            <person name="Kim R.W."/>
            <person name="Kang W.H."/>
            <person name="Huh J.H."/>
            <person name="Kang B.C."/>
            <person name="Yang T.J."/>
            <person name="Lee Y.H."/>
            <person name="Bennetzen J.L."/>
            <person name="Choi D."/>
        </authorList>
    </citation>
    <scope>NUCLEOTIDE SEQUENCE [LARGE SCALE GENOMIC DNA]</scope>
    <source>
        <strain evidence="3">cv. CM334</strain>
    </source>
</reference>
<dbReference type="InterPro" id="IPR043128">
    <property type="entry name" value="Rev_trsase/Diguanyl_cyclase"/>
</dbReference>
<gene>
    <name evidence="2" type="ORF">T459_06565</name>
</gene>
<dbReference type="AlphaFoldDB" id="A0A2G3AB12"/>
<protein>
    <recommendedName>
        <fullName evidence="1">Reverse transcriptase/retrotransposon-derived protein RNase H-like domain-containing protein</fullName>
    </recommendedName>
</protein>
<sequence>MKMIQQNGMDKLLAKPAELCMMSVGVLKEYNQDGTSGSLLSMEPTTDECSHQEDLTPLLDQYNNFFEVPKGIPPAREQDHKITLQEGTSPINIRPYRYPIVQKDEIEKMVDEMLELGVIRHTMDGHKVDPQPTTLKGLRGFLGLASYYQRFIQGFGAIARPLNDLLNKGNFHWSDAASHAFEQIKHAITSAPVLSLRNFSVEFVVETDAFGSGI</sequence>
<dbReference type="PANTHER" id="PTHR33064">
    <property type="entry name" value="POL PROTEIN"/>
    <property type="match status" value="1"/>
</dbReference>
<dbReference type="InterPro" id="IPR043502">
    <property type="entry name" value="DNA/RNA_pol_sf"/>
</dbReference>
<evidence type="ECO:0000259" key="1">
    <source>
        <dbReference type="Pfam" id="PF17919"/>
    </source>
</evidence>
<dbReference type="Gramene" id="PHT91452">
    <property type="protein sequence ID" value="PHT91452"/>
    <property type="gene ID" value="T459_06565"/>
</dbReference>
<evidence type="ECO:0000313" key="2">
    <source>
        <dbReference type="EMBL" id="PHT91452.1"/>
    </source>
</evidence>
<reference evidence="2 3" key="1">
    <citation type="journal article" date="2014" name="Nat. Genet.">
        <title>Genome sequence of the hot pepper provides insights into the evolution of pungency in Capsicum species.</title>
        <authorList>
            <person name="Kim S."/>
            <person name="Park M."/>
            <person name="Yeom S.I."/>
            <person name="Kim Y.M."/>
            <person name="Lee J.M."/>
            <person name="Lee H.A."/>
            <person name="Seo E."/>
            <person name="Choi J."/>
            <person name="Cheong K."/>
            <person name="Kim K.T."/>
            <person name="Jung K."/>
            <person name="Lee G.W."/>
            <person name="Oh S.K."/>
            <person name="Bae C."/>
            <person name="Kim S.B."/>
            <person name="Lee H.Y."/>
            <person name="Kim S.Y."/>
            <person name="Kim M.S."/>
            <person name="Kang B.C."/>
            <person name="Jo Y.D."/>
            <person name="Yang H.B."/>
            <person name="Jeong H.J."/>
            <person name="Kang W.H."/>
            <person name="Kwon J.K."/>
            <person name="Shin C."/>
            <person name="Lim J.Y."/>
            <person name="Park J.H."/>
            <person name="Huh J.H."/>
            <person name="Kim J.S."/>
            <person name="Kim B.D."/>
            <person name="Cohen O."/>
            <person name="Paran I."/>
            <person name="Suh M.C."/>
            <person name="Lee S.B."/>
            <person name="Kim Y.K."/>
            <person name="Shin Y."/>
            <person name="Noh S.J."/>
            <person name="Park J."/>
            <person name="Seo Y.S."/>
            <person name="Kwon S.Y."/>
            <person name="Kim H.A."/>
            <person name="Park J.M."/>
            <person name="Kim H.J."/>
            <person name="Choi S.B."/>
            <person name="Bosland P.W."/>
            <person name="Reeves G."/>
            <person name="Jo S.H."/>
            <person name="Lee B.W."/>
            <person name="Cho H.T."/>
            <person name="Choi H.S."/>
            <person name="Lee M.S."/>
            <person name="Yu Y."/>
            <person name="Do Choi Y."/>
            <person name="Park B.S."/>
            <person name="van Deynze A."/>
            <person name="Ashrafi H."/>
            <person name="Hill T."/>
            <person name="Kim W.T."/>
            <person name="Pai H.S."/>
            <person name="Ahn H.K."/>
            <person name="Yeam I."/>
            <person name="Giovannoni J.J."/>
            <person name="Rose J.K."/>
            <person name="Sorensen I."/>
            <person name="Lee S.J."/>
            <person name="Kim R.W."/>
            <person name="Choi I.Y."/>
            <person name="Choi B.S."/>
            <person name="Lim J.S."/>
            <person name="Lee Y.H."/>
            <person name="Choi D."/>
        </authorList>
    </citation>
    <scope>NUCLEOTIDE SEQUENCE [LARGE SCALE GENOMIC DNA]</scope>
    <source>
        <strain evidence="3">cv. CM334</strain>
    </source>
</reference>
<dbReference type="FunFam" id="3.30.70.270:FF:000020">
    <property type="entry name" value="Transposon Tf2-6 polyprotein-like Protein"/>
    <property type="match status" value="1"/>
</dbReference>
<keyword evidence="3" id="KW-1185">Reference proteome</keyword>
<proteinExistence type="predicted"/>
<evidence type="ECO:0000313" key="3">
    <source>
        <dbReference type="Proteomes" id="UP000222542"/>
    </source>
</evidence>
<dbReference type="Gene3D" id="3.10.10.10">
    <property type="entry name" value="HIV Type 1 Reverse Transcriptase, subunit A, domain 1"/>
    <property type="match status" value="1"/>
</dbReference>
<dbReference type="InterPro" id="IPR041577">
    <property type="entry name" value="RT_RNaseH_2"/>
</dbReference>
<dbReference type="PANTHER" id="PTHR33064:SF40">
    <property type="entry name" value="REVERSE TRANSCRIPTASE_RETROTRANSPOSON-DERIVED PROTEIN RNASE H-LIKE DOMAIN-CONTAINING PROTEIN"/>
    <property type="match status" value="1"/>
</dbReference>
<dbReference type="Proteomes" id="UP000222542">
    <property type="component" value="Unassembled WGS sequence"/>
</dbReference>
<comment type="caution">
    <text evidence="2">The sequence shown here is derived from an EMBL/GenBank/DDBJ whole genome shotgun (WGS) entry which is preliminary data.</text>
</comment>
<dbReference type="Gene3D" id="3.30.70.270">
    <property type="match status" value="1"/>
</dbReference>
<dbReference type="OMA" id="MTETHVL"/>
<feature type="domain" description="Reverse transcriptase/retrotransposon-derived protein RNase H-like" evidence="1">
    <location>
        <begin position="173"/>
        <end position="214"/>
    </location>
</feature>
<name>A0A2G3AB12_CAPAN</name>
<dbReference type="Pfam" id="PF17919">
    <property type="entry name" value="RT_RNaseH_2"/>
    <property type="match status" value="1"/>
</dbReference>
<dbReference type="STRING" id="4072.A0A2G3AB12"/>
<dbReference type="InterPro" id="IPR051320">
    <property type="entry name" value="Viral_Replic_Matur_Polypro"/>
</dbReference>
<dbReference type="EMBL" id="AYRZ02000002">
    <property type="protein sequence ID" value="PHT91452.1"/>
    <property type="molecule type" value="Genomic_DNA"/>
</dbReference>
<dbReference type="SUPFAM" id="SSF56672">
    <property type="entry name" value="DNA/RNA polymerases"/>
    <property type="match status" value="1"/>
</dbReference>